<sequence>MKNLFKLILLLFLGVLPGMVMAQLSFTGEIRPRTEYRHGLKSLYESSDEAAFFTSQRTRLNVNYAEEKFKVGLSLQDIRVWGDVKQLNASDKNQLMLHEAWGEIIFNKSFSLKVGRQELVYDDHRILGNVGWAQQARSHDLALFKFNTDENGKLHVGFAYNQDSEKLDNRLYQTGGNYKSMQFMWYNRKSEKFDFSLLFLNNGLQYMNVVGGTVVDDATRYSQTFGTYMNYRPCKVTFTGSAYTQFGKDVNNRDLKAYLLSAGMNIPLSSNWKGNVGFEIQSGTDSNKQNVGFDNKSFTPLFGTNHKFNGHMDYFYVGNHTNNVGLQDFYGGFNYAKDKFSFASKIHIFSAQANVMSGTEKLDKYLGTEVDLSVGYKYSKGVLIKAGYSQMFASDTMEVLKGGDKTKLQNWAWVMLVFKPKFL</sequence>
<dbReference type="SUPFAM" id="SSF56935">
    <property type="entry name" value="Porins"/>
    <property type="match status" value="1"/>
</dbReference>
<keyword evidence="3" id="KW-1185">Reference proteome</keyword>
<dbReference type="Proteomes" id="UP000282985">
    <property type="component" value="Unassembled WGS sequence"/>
</dbReference>
<name>A0A434AFT2_9BACT</name>
<dbReference type="EMBL" id="RJJX01000025">
    <property type="protein sequence ID" value="RUT73261.1"/>
    <property type="molecule type" value="Genomic_DNA"/>
</dbReference>
<protein>
    <recommendedName>
        <fullName evidence="1">Alginate export domain-containing protein</fullName>
    </recommendedName>
</protein>
<dbReference type="RefSeq" id="WP_127344665.1">
    <property type="nucleotide sequence ID" value="NZ_RJJX01000025.1"/>
</dbReference>
<dbReference type="InterPro" id="IPR053728">
    <property type="entry name" value="Alginate_Permeability_Chnl"/>
</dbReference>
<reference evidence="2 3" key="1">
    <citation type="submission" date="2018-11" db="EMBL/GenBank/DDBJ databases">
        <title>Parancylomarina longa gen. nov., sp. nov., isolated from sediments of southern Okinawa.</title>
        <authorList>
            <person name="Fu T."/>
        </authorList>
    </citation>
    <scope>NUCLEOTIDE SEQUENCE [LARGE SCALE GENOMIC DNA]</scope>
    <source>
        <strain evidence="2 3">T3-2 S1-C</strain>
    </source>
</reference>
<proteinExistence type="predicted"/>
<feature type="domain" description="Alginate export" evidence="1">
    <location>
        <begin position="23"/>
        <end position="398"/>
    </location>
</feature>
<gene>
    <name evidence="2" type="ORF">DLK05_14375</name>
</gene>
<dbReference type="InterPro" id="IPR025388">
    <property type="entry name" value="Alginate_export_dom"/>
</dbReference>
<dbReference type="Pfam" id="PF13372">
    <property type="entry name" value="Alginate_exp"/>
    <property type="match status" value="1"/>
</dbReference>
<dbReference type="OrthoDB" id="1070463at2"/>
<evidence type="ECO:0000259" key="1">
    <source>
        <dbReference type="Pfam" id="PF13372"/>
    </source>
</evidence>
<organism evidence="2 3">
    <name type="scientific">Ancylomarina longa</name>
    <dbReference type="NCBI Taxonomy" id="2487017"/>
    <lineage>
        <taxon>Bacteria</taxon>
        <taxon>Pseudomonadati</taxon>
        <taxon>Bacteroidota</taxon>
        <taxon>Bacteroidia</taxon>
        <taxon>Marinilabiliales</taxon>
        <taxon>Marinifilaceae</taxon>
        <taxon>Ancylomarina</taxon>
    </lineage>
</organism>
<comment type="caution">
    <text evidence="2">The sequence shown here is derived from an EMBL/GenBank/DDBJ whole genome shotgun (WGS) entry which is preliminary data.</text>
</comment>
<evidence type="ECO:0000313" key="2">
    <source>
        <dbReference type="EMBL" id="RUT73261.1"/>
    </source>
</evidence>
<evidence type="ECO:0000313" key="3">
    <source>
        <dbReference type="Proteomes" id="UP000282985"/>
    </source>
</evidence>
<dbReference type="AlphaFoldDB" id="A0A434AFT2"/>
<accession>A0A434AFT2</accession>
<dbReference type="Gene3D" id="2.40.160.100">
    <property type="match status" value="1"/>
</dbReference>